<keyword evidence="6 8" id="KW-0378">Hydrolase</keyword>
<dbReference type="EC" id="3.4.19.9" evidence="3 8"/>
<evidence type="ECO:0000256" key="5">
    <source>
        <dbReference type="ARBA" id="ARBA00022729"/>
    </source>
</evidence>
<organism evidence="10">
    <name type="scientific">Leptocylindrus danicus</name>
    <dbReference type="NCBI Taxonomy" id="163516"/>
    <lineage>
        <taxon>Eukaryota</taxon>
        <taxon>Sar</taxon>
        <taxon>Stramenopiles</taxon>
        <taxon>Ochrophyta</taxon>
        <taxon>Bacillariophyta</taxon>
        <taxon>Coscinodiscophyceae</taxon>
        <taxon>Chaetocerotophycidae</taxon>
        <taxon>Leptocylindrales</taxon>
        <taxon>Leptocylindraceae</taxon>
        <taxon>Leptocylindrus</taxon>
    </lineage>
</organism>
<dbReference type="GO" id="GO:0034722">
    <property type="term" value="F:gamma-glutamyl-peptidase activity"/>
    <property type="evidence" value="ECO:0007669"/>
    <property type="project" value="UniProtKB-UniRule"/>
</dbReference>
<feature type="chain" id="PRO_5031041825" description="folate gamma-glutamyl hydrolase" evidence="9">
    <location>
        <begin position="26"/>
        <end position="355"/>
    </location>
</feature>
<dbReference type="SUPFAM" id="SSF52317">
    <property type="entry name" value="Class I glutamine amidotransferase-like"/>
    <property type="match status" value="1"/>
</dbReference>
<dbReference type="GO" id="GO:0005576">
    <property type="term" value="C:extracellular region"/>
    <property type="evidence" value="ECO:0007669"/>
    <property type="project" value="UniProtKB-SubCell"/>
</dbReference>
<evidence type="ECO:0000256" key="2">
    <source>
        <dbReference type="ARBA" id="ARBA00011083"/>
    </source>
</evidence>
<feature type="active site" evidence="8">
    <location>
        <position position="260"/>
    </location>
</feature>
<dbReference type="AlphaFoldDB" id="A0A7S2JXH7"/>
<reference evidence="10" key="1">
    <citation type="submission" date="2021-01" db="EMBL/GenBank/DDBJ databases">
        <authorList>
            <person name="Corre E."/>
            <person name="Pelletier E."/>
            <person name="Niang G."/>
            <person name="Scheremetjew M."/>
            <person name="Finn R."/>
            <person name="Kale V."/>
            <person name="Holt S."/>
            <person name="Cochrane G."/>
            <person name="Meng A."/>
            <person name="Brown T."/>
            <person name="Cohen L."/>
        </authorList>
    </citation>
    <scope>NUCLEOTIDE SEQUENCE</scope>
    <source>
        <strain evidence="10">B650</strain>
    </source>
</reference>
<evidence type="ECO:0000256" key="7">
    <source>
        <dbReference type="PIRSR" id="PIRSR615527-1"/>
    </source>
</evidence>
<dbReference type="InterPro" id="IPR011697">
    <property type="entry name" value="Peptidase_C26"/>
</dbReference>
<proteinExistence type="inferred from homology"/>
<name>A0A7S2JXH7_9STRA</name>
<feature type="active site" description="Nucleophile" evidence="7 8">
    <location>
        <position position="146"/>
    </location>
</feature>
<dbReference type="EMBL" id="HBGY01002488">
    <property type="protein sequence ID" value="CAD9558554.1"/>
    <property type="molecule type" value="Transcribed_RNA"/>
</dbReference>
<dbReference type="PROSITE" id="PS51273">
    <property type="entry name" value="GATASE_TYPE_1"/>
    <property type="match status" value="1"/>
</dbReference>
<comment type="similarity">
    <text evidence="2">Belongs to the peptidase C26 family.</text>
</comment>
<dbReference type="PANTHER" id="PTHR11315">
    <property type="entry name" value="PROTEASE FAMILY C26 GAMMA-GLUTAMYL HYDROLASE"/>
    <property type="match status" value="1"/>
</dbReference>
<evidence type="ECO:0000256" key="4">
    <source>
        <dbReference type="ARBA" id="ARBA00022525"/>
    </source>
</evidence>
<keyword evidence="4" id="KW-0964">Secreted</keyword>
<dbReference type="InterPro" id="IPR029062">
    <property type="entry name" value="Class_I_gatase-like"/>
</dbReference>
<comment type="subcellular location">
    <subcellularLocation>
        <location evidence="1">Secreted</location>
        <location evidence="1">Extracellular space</location>
    </subcellularLocation>
</comment>
<dbReference type="Pfam" id="PF07722">
    <property type="entry name" value="Peptidase_C26"/>
    <property type="match status" value="1"/>
</dbReference>
<keyword evidence="5 9" id="KW-0732">Signal</keyword>
<evidence type="ECO:0000313" key="10">
    <source>
        <dbReference type="EMBL" id="CAD9558554.1"/>
    </source>
</evidence>
<evidence type="ECO:0000256" key="3">
    <source>
        <dbReference type="ARBA" id="ARBA00012886"/>
    </source>
</evidence>
<feature type="active site" description="Proton donor" evidence="7">
    <location>
        <position position="260"/>
    </location>
</feature>
<sequence length="355" mass="40380">MHRNHFIIKALLILHQLLLVHSSSADHENNVPVIGVFTRKIGRTATHWVPPDWYHMQVIPASYIKWLESAGARSIAIDSDATEEQIKEIFKQVNGVLFPGAIGARSDTKKLHNGYSGTNKKAEQLIWELAKQANDEGEVFPIWGTCLGFEWMLEFEADQSNKVVQAAFDSHDVSLPLEFTDYGLQRSRMFQNERHYSDIAQRYNVTYNSHTKGATPDALRADEGVDSMFEIISTNVDANGKEFVSTIEARDYPFYGTQWHPEKIFEYGTHNGTDIPAHPGINHSSEAANLVYKMASIFVEEARKSTHVHTEFERFPIVWSYEILRCGAMEQFFVVRRENETPGDLKSGIRGISME</sequence>
<comment type="catalytic activity">
    <reaction evidence="8">
        <text>(6S)-5,6,7,8-tetrahydrofolyl-(gamma-L-Glu)(n) + (n-1) H2O = (6S)-5,6,7,8-tetrahydrofolate + (n-1) L-glutamate</text>
        <dbReference type="Rhea" id="RHEA:56784"/>
        <dbReference type="Rhea" id="RHEA-COMP:14738"/>
        <dbReference type="ChEBI" id="CHEBI:15377"/>
        <dbReference type="ChEBI" id="CHEBI:29985"/>
        <dbReference type="ChEBI" id="CHEBI:57453"/>
        <dbReference type="ChEBI" id="CHEBI:141005"/>
        <dbReference type="EC" id="3.4.19.9"/>
    </reaction>
</comment>
<accession>A0A7S2JXH7</accession>
<protein>
    <recommendedName>
        <fullName evidence="3 8">folate gamma-glutamyl hydrolase</fullName>
        <ecNumber evidence="3 8">3.4.19.9</ecNumber>
    </recommendedName>
</protein>
<evidence type="ECO:0000256" key="1">
    <source>
        <dbReference type="ARBA" id="ARBA00004239"/>
    </source>
</evidence>
<evidence type="ECO:0000256" key="6">
    <source>
        <dbReference type="ARBA" id="ARBA00022801"/>
    </source>
</evidence>
<feature type="signal peptide" evidence="9">
    <location>
        <begin position="1"/>
        <end position="25"/>
    </location>
</feature>
<dbReference type="GO" id="GO:0005773">
    <property type="term" value="C:vacuole"/>
    <property type="evidence" value="ECO:0007669"/>
    <property type="project" value="TreeGrafter"/>
</dbReference>
<evidence type="ECO:0000256" key="9">
    <source>
        <dbReference type="SAM" id="SignalP"/>
    </source>
</evidence>
<dbReference type="GO" id="GO:0046900">
    <property type="term" value="P:tetrahydrofolylpolyglutamate metabolic process"/>
    <property type="evidence" value="ECO:0007669"/>
    <property type="project" value="TreeGrafter"/>
</dbReference>
<dbReference type="PROSITE" id="PS51275">
    <property type="entry name" value="PEPTIDASE_C26_GGH"/>
    <property type="match status" value="1"/>
</dbReference>
<dbReference type="InterPro" id="IPR015527">
    <property type="entry name" value="Pept_C26_g-glut_hydrolase"/>
</dbReference>
<dbReference type="Gene3D" id="3.40.50.880">
    <property type="match status" value="1"/>
</dbReference>
<dbReference type="PANTHER" id="PTHR11315:SF0">
    <property type="entry name" value="FOLATE GAMMA-GLUTAMYL HYDROLASE"/>
    <property type="match status" value="1"/>
</dbReference>
<evidence type="ECO:0000256" key="8">
    <source>
        <dbReference type="PROSITE-ProRule" id="PRU00607"/>
    </source>
</evidence>
<gene>
    <name evidence="10" type="ORF">LDAN0321_LOCUS1652</name>
</gene>